<dbReference type="Proteomes" id="UP000887013">
    <property type="component" value="Unassembled WGS sequence"/>
</dbReference>
<dbReference type="AlphaFoldDB" id="A0A8X6N760"/>
<evidence type="ECO:0000313" key="3">
    <source>
        <dbReference type="EMBL" id="GFS98171.1"/>
    </source>
</evidence>
<gene>
    <name evidence="3" type="ORF">NPIL_285891</name>
</gene>
<dbReference type="EMBL" id="BMAW01054834">
    <property type="protein sequence ID" value="GFS98171.1"/>
    <property type="molecule type" value="Genomic_DNA"/>
</dbReference>
<dbReference type="PANTHER" id="PTHR23324:SF83">
    <property type="entry name" value="SEC14-LIKE PROTEIN 2"/>
    <property type="match status" value="1"/>
</dbReference>
<dbReference type="SUPFAM" id="SSF101576">
    <property type="entry name" value="Supernatant protein factor (SPF), C-terminal domain"/>
    <property type="match status" value="1"/>
</dbReference>
<name>A0A8X6N760_NEPPI</name>
<feature type="domain" description="GOLD" evidence="2">
    <location>
        <begin position="267"/>
        <end position="384"/>
    </location>
</feature>
<dbReference type="InterPro" id="IPR036598">
    <property type="entry name" value="GOLD_dom_sf"/>
</dbReference>
<dbReference type="InterPro" id="IPR036865">
    <property type="entry name" value="CRAL-TRIO_dom_sf"/>
</dbReference>
<dbReference type="CDD" id="cd00170">
    <property type="entry name" value="SEC14"/>
    <property type="match status" value="1"/>
</dbReference>
<keyword evidence="4" id="KW-1185">Reference proteome</keyword>
<sequence>MSVGEEFSISEKNKEIEQLRARLPSDVDKDMYNDTYQLYLILKEYNFDVNEGEIALKKILNWKTKLQLEKYDEANISELIKKYFEKHLLGFSKENGVVHYFPFGKLDSKGVCMSIKFSDLEKLFGKIFEDDLQMQRTKKEADGSYPRTICIFDMEGLTFANATDKKGIDYIIRILKSYQDYYPGILKTIYVINISTYFLIPCSIVKSCLSSSFVSRVQFYGTDDWQEELLKVIDADHLPAFLGGNKTDPDGNPLCKTLVMQAGKIDEKHYIQKSKTPIVNSPGVKKIVLARASFSEIELEIKEDGSLIEWEFETKTRDIGFGLFYKDKTEEEKIIELVPLLRIDTEDYSETGVYKCEKAGTYIMLFDNSYSWIRSKEIYYRTKITLKKEHEAALQD</sequence>
<protein>
    <submittedName>
        <fullName evidence="3">Retinal-binding protein</fullName>
    </submittedName>
</protein>
<comment type="caution">
    <text evidence="3">The sequence shown here is derived from an EMBL/GenBank/DDBJ whole genome shotgun (WGS) entry which is preliminary data.</text>
</comment>
<dbReference type="Pfam" id="PF00650">
    <property type="entry name" value="CRAL_TRIO"/>
    <property type="match status" value="1"/>
</dbReference>
<dbReference type="OrthoDB" id="1434354at2759"/>
<dbReference type="PANTHER" id="PTHR23324">
    <property type="entry name" value="SEC14 RELATED PROTEIN"/>
    <property type="match status" value="1"/>
</dbReference>
<dbReference type="SMART" id="SM00516">
    <property type="entry name" value="SEC14"/>
    <property type="match status" value="1"/>
</dbReference>
<accession>A0A8X6N760</accession>
<dbReference type="InterPro" id="IPR001251">
    <property type="entry name" value="CRAL-TRIO_dom"/>
</dbReference>
<dbReference type="PROSITE" id="PS50191">
    <property type="entry name" value="CRAL_TRIO"/>
    <property type="match status" value="1"/>
</dbReference>
<organism evidence="3 4">
    <name type="scientific">Nephila pilipes</name>
    <name type="common">Giant wood spider</name>
    <name type="synonym">Nephila maculata</name>
    <dbReference type="NCBI Taxonomy" id="299642"/>
    <lineage>
        <taxon>Eukaryota</taxon>
        <taxon>Metazoa</taxon>
        <taxon>Ecdysozoa</taxon>
        <taxon>Arthropoda</taxon>
        <taxon>Chelicerata</taxon>
        <taxon>Arachnida</taxon>
        <taxon>Araneae</taxon>
        <taxon>Araneomorphae</taxon>
        <taxon>Entelegynae</taxon>
        <taxon>Araneoidea</taxon>
        <taxon>Nephilidae</taxon>
        <taxon>Nephila</taxon>
    </lineage>
</organism>
<dbReference type="InterPro" id="IPR051064">
    <property type="entry name" value="SEC14/CRAL-TRIO_domain"/>
</dbReference>
<dbReference type="InterPro" id="IPR009038">
    <property type="entry name" value="GOLD_dom"/>
</dbReference>
<dbReference type="GO" id="GO:0005737">
    <property type="term" value="C:cytoplasm"/>
    <property type="evidence" value="ECO:0007669"/>
    <property type="project" value="TreeGrafter"/>
</dbReference>
<dbReference type="PROSITE" id="PS50866">
    <property type="entry name" value="GOLD"/>
    <property type="match status" value="1"/>
</dbReference>
<feature type="domain" description="CRAL-TRIO" evidence="1">
    <location>
        <begin position="76"/>
        <end position="250"/>
    </location>
</feature>
<evidence type="ECO:0000313" key="4">
    <source>
        <dbReference type="Proteomes" id="UP000887013"/>
    </source>
</evidence>
<evidence type="ECO:0000259" key="2">
    <source>
        <dbReference type="PROSITE" id="PS50866"/>
    </source>
</evidence>
<dbReference type="Gene3D" id="2.60.120.680">
    <property type="entry name" value="GOLD domain"/>
    <property type="match status" value="1"/>
</dbReference>
<dbReference type="SUPFAM" id="SSF52087">
    <property type="entry name" value="CRAL/TRIO domain"/>
    <property type="match status" value="1"/>
</dbReference>
<reference evidence="3" key="1">
    <citation type="submission" date="2020-08" db="EMBL/GenBank/DDBJ databases">
        <title>Multicomponent nature underlies the extraordinary mechanical properties of spider dragline silk.</title>
        <authorList>
            <person name="Kono N."/>
            <person name="Nakamura H."/>
            <person name="Mori M."/>
            <person name="Yoshida Y."/>
            <person name="Ohtoshi R."/>
            <person name="Malay A.D."/>
            <person name="Moran D.A.P."/>
            <person name="Tomita M."/>
            <person name="Numata K."/>
            <person name="Arakawa K."/>
        </authorList>
    </citation>
    <scope>NUCLEOTIDE SEQUENCE</scope>
</reference>
<dbReference type="Gene3D" id="3.40.525.10">
    <property type="entry name" value="CRAL-TRIO lipid binding domain"/>
    <property type="match status" value="1"/>
</dbReference>
<evidence type="ECO:0000259" key="1">
    <source>
        <dbReference type="PROSITE" id="PS50191"/>
    </source>
</evidence>
<dbReference type="Pfam" id="PF13897">
    <property type="entry name" value="GOLD_2"/>
    <property type="match status" value="1"/>
</dbReference>
<proteinExistence type="predicted"/>